<evidence type="ECO:0000313" key="3">
    <source>
        <dbReference type="Proteomes" id="UP001218218"/>
    </source>
</evidence>
<accession>A0AAD7EQM6</accession>
<proteinExistence type="predicted"/>
<evidence type="ECO:0000256" key="1">
    <source>
        <dbReference type="SAM" id="MobiDB-lite"/>
    </source>
</evidence>
<protein>
    <submittedName>
        <fullName evidence="2">Uncharacterized protein</fullName>
    </submittedName>
</protein>
<feature type="non-terminal residue" evidence="2">
    <location>
        <position position="1"/>
    </location>
</feature>
<dbReference type="EMBL" id="JARIHO010000019">
    <property type="protein sequence ID" value="KAJ7347467.1"/>
    <property type="molecule type" value="Genomic_DNA"/>
</dbReference>
<dbReference type="InterPro" id="IPR059179">
    <property type="entry name" value="MLKL-like_MCAfunc"/>
</dbReference>
<sequence length="285" mass="30613">MNILDNILPVLRIAQAAAAGNPVPGLEGAITGVVALAEMVSTMESNLDDLPDLIKRLKLLTEIDTVGCSADLKQRLDMLKENLEPKTTRLTSLGKKSKGKQFWKGKKYEKEIQDIKASVASHIHDFTFHNSISIEILVDQMSTKVDQVDRSVQKMEPQGEQQHPSEGDGQQGQTLTVNNYISGGTGGPGGLGIVQGTGGDGGPGEGPILNYIINQVENFTNINSDRVEQTLAKIKYVSARYNAPNTPDKCMDGTRVGIIQDLLARLTAPPNPSQHIVMLSGSAGT</sequence>
<dbReference type="CDD" id="cd21037">
    <property type="entry name" value="MLKL_NTD"/>
    <property type="match status" value="1"/>
</dbReference>
<dbReference type="AlphaFoldDB" id="A0AAD7EQM6"/>
<comment type="caution">
    <text evidence="2">The sequence shown here is derived from an EMBL/GenBank/DDBJ whole genome shotgun (WGS) entry which is preliminary data.</text>
</comment>
<feature type="compositionally biased region" description="Polar residues" evidence="1">
    <location>
        <begin position="171"/>
        <end position="180"/>
    </location>
</feature>
<dbReference type="Proteomes" id="UP001218218">
    <property type="component" value="Unassembled WGS sequence"/>
</dbReference>
<name>A0AAD7EQM6_9AGAR</name>
<feature type="region of interest" description="Disordered" evidence="1">
    <location>
        <begin position="149"/>
        <end position="180"/>
    </location>
</feature>
<gene>
    <name evidence="2" type="ORF">DFH08DRAFT_936932</name>
</gene>
<evidence type="ECO:0000313" key="2">
    <source>
        <dbReference type="EMBL" id="KAJ7347467.1"/>
    </source>
</evidence>
<keyword evidence="3" id="KW-1185">Reference proteome</keyword>
<reference evidence="2" key="1">
    <citation type="submission" date="2023-03" db="EMBL/GenBank/DDBJ databases">
        <title>Massive genome expansion in bonnet fungi (Mycena s.s.) driven by repeated elements and novel gene families across ecological guilds.</title>
        <authorList>
            <consortium name="Lawrence Berkeley National Laboratory"/>
            <person name="Harder C.B."/>
            <person name="Miyauchi S."/>
            <person name="Viragh M."/>
            <person name="Kuo A."/>
            <person name="Thoen E."/>
            <person name="Andreopoulos B."/>
            <person name="Lu D."/>
            <person name="Skrede I."/>
            <person name="Drula E."/>
            <person name="Henrissat B."/>
            <person name="Morin E."/>
            <person name="Kohler A."/>
            <person name="Barry K."/>
            <person name="LaButti K."/>
            <person name="Morin E."/>
            <person name="Salamov A."/>
            <person name="Lipzen A."/>
            <person name="Mereny Z."/>
            <person name="Hegedus B."/>
            <person name="Baldrian P."/>
            <person name="Stursova M."/>
            <person name="Weitz H."/>
            <person name="Taylor A."/>
            <person name="Grigoriev I.V."/>
            <person name="Nagy L.G."/>
            <person name="Martin F."/>
            <person name="Kauserud H."/>
        </authorList>
    </citation>
    <scope>NUCLEOTIDE SEQUENCE</scope>
    <source>
        <strain evidence="2">CBHHK002</strain>
    </source>
</reference>
<organism evidence="2 3">
    <name type="scientific">Mycena albidolilacea</name>
    <dbReference type="NCBI Taxonomy" id="1033008"/>
    <lineage>
        <taxon>Eukaryota</taxon>
        <taxon>Fungi</taxon>
        <taxon>Dikarya</taxon>
        <taxon>Basidiomycota</taxon>
        <taxon>Agaricomycotina</taxon>
        <taxon>Agaricomycetes</taxon>
        <taxon>Agaricomycetidae</taxon>
        <taxon>Agaricales</taxon>
        <taxon>Marasmiineae</taxon>
        <taxon>Mycenaceae</taxon>
        <taxon>Mycena</taxon>
    </lineage>
</organism>